<feature type="transmembrane region" description="Helical" evidence="1">
    <location>
        <begin position="6"/>
        <end position="27"/>
    </location>
</feature>
<name>A0A9K3N0C0_HELAN</name>
<comment type="caution">
    <text evidence="2">The sequence shown here is derived from an EMBL/GenBank/DDBJ whole genome shotgun (WGS) entry which is preliminary data.</text>
</comment>
<keyword evidence="3" id="KW-1185">Reference proteome</keyword>
<gene>
    <name evidence="2" type="ORF">HanXRQr2_Chr11g0493881</name>
</gene>
<dbReference type="AlphaFoldDB" id="A0A9K3N0C0"/>
<evidence type="ECO:0000313" key="2">
    <source>
        <dbReference type="EMBL" id="KAF5782270.1"/>
    </source>
</evidence>
<keyword evidence="1" id="KW-0812">Transmembrane</keyword>
<accession>A0A9K3N0C0</accession>
<reference evidence="2" key="1">
    <citation type="journal article" date="2017" name="Nature">
        <title>The sunflower genome provides insights into oil metabolism, flowering and Asterid evolution.</title>
        <authorList>
            <person name="Badouin H."/>
            <person name="Gouzy J."/>
            <person name="Grassa C.J."/>
            <person name="Murat F."/>
            <person name="Staton S.E."/>
            <person name="Cottret L."/>
            <person name="Lelandais-Briere C."/>
            <person name="Owens G.L."/>
            <person name="Carrere S."/>
            <person name="Mayjonade B."/>
            <person name="Legrand L."/>
            <person name="Gill N."/>
            <person name="Kane N.C."/>
            <person name="Bowers J.E."/>
            <person name="Hubner S."/>
            <person name="Bellec A."/>
            <person name="Berard A."/>
            <person name="Berges H."/>
            <person name="Blanchet N."/>
            <person name="Boniface M.C."/>
            <person name="Brunel D."/>
            <person name="Catrice O."/>
            <person name="Chaidir N."/>
            <person name="Claudel C."/>
            <person name="Donnadieu C."/>
            <person name="Faraut T."/>
            <person name="Fievet G."/>
            <person name="Helmstetter N."/>
            <person name="King M."/>
            <person name="Knapp S.J."/>
            <person name="Lai Z."/>
            <person name="Le Paslier M.C."/>
            <person name="Lippi Y."/>
            <person name="Lorenzon L."/>
            <person name="Mandel J.R."/>
            <person name="Marage G."/>
            <person name="Marchand G."/>
            <person name="Marquand E."/>
            <person name="Bret-Mestries E."/>
            <person name="Morien E."/>
            <person name="Nambeesan S."/>
            <person name="Nguyen T."/>
            <person name="Pegot-Espagnet P."/>
            <person name="Pouilly N."/>
            <person name="Raftis F."/>
            <person name="Sallet E."/>
            <person name="Schiex T."/>
            <person name="Thomas J."/>
            <person name="Vandecasteele C."/>
            <person name="Vares D."/>
            <person name="Vear F."/>
            <person name="Vautrin S."/>
            <person name="Crespi M."/>
            <person name="Mangin B."/>
            <person name="Burke J.M."/>
            <person name="Salse J."/>
            <person name="Munos S."/>
            <person name="Vincourt P."/>
            <person name="Rieseberg L.H."/>
            <person name="Langlade N.B."/>
        </authorList>
    </citation>
    <scope>NUCLEOTIDE SEQUENCE</scope>
    <source>
        <tissue evidence="2">Leaves</tissue>
    </source>
</reference>
<dbReference type="Proteomes" id="UP000215914">
    <property type="component" value="Unassembled WGS sequence"/>
</dbReference>
<keyword evidence="1" id="KW-1133">Transmembrane helix</keyword>
<dbReference type="Gramene" id="mRNA:HanXRQr2_Chr11g0493881">
    <property type="protein sequence ID" value="CDS:HanXRQr2_Chr11g0493881.1"/>
    <property type="gene ID" value="HanXRQr2_Chr11g0493881"/>
</dbReference>
<reference evidence="2" key="2">
    <citation type="submission" date="2020-06" db="EMBL/GenBank/DDBJ databases">
        <title>Helianthus annuus Genome sequencing and assembly Release 2.</title>
        <authorList>
            <person name="Gouzy J."/>
            <person name="Langlade N."/>
            <person name="Munos S."/>
        </authorList>
    </citation>
    <scope>NUCLEOTIDE SEQUENCE</scope>
    <source>
        <tissue evidence="2">Leaves</tissue>
    </source>
</reference>
<organism evidence="2 3">
    <name type="scientific">Helianthus annuus</name>
    <name type="common">Common sunflower</name>
    <dbReference type="NCBI Taxonomy" id="4232"/>
    <lineage>
        <taxon>Eukaryota</taxon>
        <taxon>Viridiplantae</taxon>
        <taxon>Streptophyta</taxon>
        <taxon>Embryophyta</taxon>
        <taxon>Tracheophyta</taxon>
        <taxon>Spermatophyta</taxon>
        <taxon>Magnoliopsida</taxon>
        <taxon>eudicotyledons</taxon>
        <taxon>Gunneridae</taxon>
        <taxon>Pentapetalae</taxon>
        <taxon>asterids</taxon>
        <taxon>campanulids</taxon>
        <taxon>Asterales</taxon>
        <taxon>Asteraceae</taxon>
        <taxon>Asteroideae</taxon>
        <taxon>Heliantheae alliance</taxon>
        <taxon>Heliantheae</taxon>
        <taxon>Helianthus</taxon>
    </lineage>
</organism>
<evidence type="ECO:0000313" key="3">
    <source>
        <dbReference type="Proteomes" id="UP000215914"/>
    </source>
</evidence>
<keyword evidence="1" id="KW-0472">Membrane</keyword>
<protein>
    <submittedName>
        <fullName evidence="2">Uncharacterized protein</fullName>
    </submittedName>
</protein>
<proteinExistence type="predicted"/>
<evidence type="ECO:0000256" key="1">
    <source>
        <dbReference type="SAM" id="Phobius"/>
    </source>
</evidence>
<sequence length="56" mass="6762">MKQLEAIVFPLCLTFLMYIGSFILKFISIWSSWTKHRGPPDRYIISWYKEWSAKPH</sequence>
<dbReference type="EMBL" id="MNCJ02000326">
    <property type="protein sequence ID" value="KAF5782270.1"/>
    <property type="molecule type" value="Genomic_DNA"/>
</dbReference>